<sequence>MLNNTGFNLWANSYDQTVEVSEESNLYPFAGYKEILNQIFNLVMQKKNAEVLDIGFGTAVLTTKLYENGHRIDGLDFSSEMISIAQEKMPAANLLEWDISNGLPAALEEKKYDFIVSTYTLHHLNDDEKVTFIRELLSHLKAGGQLLVGDIAFGTREQLDACRADHLEHWDEDEFYFVADELKDALQEICEYEFHKVSHCGGVMTLSHK</sequence>
<dbReference type="RefSeq" id="WP_322419735.1">
    <property type="nucleotide sequence ID" value="NZ_JAXQNN010000001.1"/>
</dbReference>
<dbReference type="Proteomes" id="UP001292084">
    <property type="component" value="Unassembled WGS sequence"/>
</dbReference>
<proteinExistence type="predicted"/>
<dbReference type="CDD" id="cd02440">
    <property type="entry name" value="AdoMet_MTases"/>
    <property type="match status" value="1"/>
</dbReference>
<dbReference type="InterPro" id="IPR041698">
    <property type="entry name" value="Methyltransf_25"/>
</dbReference>
<dbReference type="Pfam" id="PF13649">
    <property type="entry name" value="Methyltransf_25"/>
    <property type="match status" value="1"/>
</dbReference>
<feature type="domain" description="Methyltransferase" evidence="2">
    <location>
        <begin position="51"/>
        <end position="144"/>
    </location>
</feature>
<evidence type="ECO:0000256" key="1">
    <source>
        <dbReference type="ARBA" id="ARBA00022679"/>
    </source>
</evidence>
<evidence type="ECO:0000313" key="3">
    <source>
        <dbReference type="EMBL" id="MDZ5710694.1"/>
    </source>
</evidence>
<dbReference type="GO" id="GO:0008168">
    <property type="term" value="F:methyltransferase activity"/>
    <property type="evidence" value="ECO:0007669"/>
    <property type="project" value="UniProtKB-KW"/>
</dbReference>
<dbReference type="GO" id="GO:0032259">
    <property type="term" value="P:methylation"/>
    <property type="evidence" value="ECO:0007669"/>
    <property type="project" value="UniProtKB-KW"/>
</dbReference>
<dbReference type="Gene3D" id="3.40.50.150">
    <property type="entry name" value="Vaccinia Virus protein VP39"/>
    <property type="match status" value="1"/>
</dbReference>
<dbReference type="InterPro" id="IPR029063">
    <property type="entry name" value="SAM-dependent_MTases_sf"/>
</dbReference>
<name>A0ABU5KHH4_9BACL</name>
<dbReference type="PANTHER" id="PTHR43861">
    <property type="entry name" value="TRANS-ACONITATE 2-METHYLTRANSFERASE-RELATED"/>
    <property type="match status" value="1"/>
</dbReference>
<evidence type="ECO:0000259" key="2">
    <source>
        <dbReference type="Pfam" id="PF13649"/>
    </source>
</evidence>
<reference evidence="3 4" key="1">
    <citation type="submission" date="2023-12" db="EMBL/GenBank/DDBJ databases">
        <title>Jeotgalibacillus haloalkaliphilus sp. nov., a novel salt-tolerant bacteria, isolated from the estuary of the Fenhe River into the Yellow River.</title>
        <authorList>
            <person name="Li Y."/>
        </authorList>
    </citation>
    <scope>NUCLEOTIDE SEQUENCE [LARGE SCALE GENOMIC DNA]</scope>
    <source>
        <strain evidence="3 4">HH7-29</strain>
    </source>
</reference>
<dbReference type="SUPFAM" id="SSF53335">
    <property type="entry name" value="S-adenosyl-L-methionine-dependent methyltransferases"/>
    <property type="match status" value="1"/>
</dbReference>
<comment type="caution">
    <text evidence="3">The sequence shown here is derived from an EMBL/GenBank/DDBJ whole genome shotgun (WGS) entry which is preliminary data.</text>
</comment>
<keyword evidence="4" id="KW-1185">Reference proteome</keyword>
<keyword evidence="3" id="KW-0489">Methyltransferase</keyword>
<evidence type="ECO:0000313" key="4">
    <source>
        <dbReference type="Proteomes" id="UP001292084"/>
    </source>
</evidence>
<dbReference type="EMBL" id="JAXQNN010000001">
    <property type="protein sequence ID" value="MDZ5710694.1"/>
    <property type="molecule type" value="Genomic_DNA"/>
</dbReference>
<accession>A0ABU5KHH4</accession>
<gene>
    <name evidence="3" type="ORF">UFB30_00615</name>
</gene>
<dbReference type="EC" id="2.1.1.-" evidence="3"/>
<protein>
    <submittedName>
        <fullName evidence="3">Class I SAM-dependent methyltransferase</fullName>
        <ecNumber evidence="3">2.1.1.-</ecNumber>
    </submittedName>
</protein>
<keyword evidence="1 3" id="KW-0808">Transferase</keyword>
<organism evidence="3 4">
    <name type="scientific">Jeotgalibacillus haloalkalitolerans</name>
    <dbReference type="NCBI Taxonomy" id="3104292"/>
    <lineage>
        <taxon>Bacteria</taxon>
        <taxon>Bacillati</taxon>
        <taxon>Bacillota</taxon>
        <taxon>Bacilli</taxon>
        <taxon>Bacillales</taxon>
        <taxon>Caryophanaceae</taxon>
        <taxon>Jeotgalibacillus</taxon>
    </lineage>
</organism>